<organism evidence="1 2">
    <name type="scientific">Bathymodiolus thermophilus thioautotrophic gill symbiont</name>
    <dbReference type="NCBI Taxonomy" id="2360"/>
    <lineage>
        <taxon>Bacteria</taxon>
        <taxon>Pseudomonadati</taxon>
        <taxon>Pseudomonadota</taxon>
        <taxon>Gammaproteobacteria</taxon>
        <taxon>sulfur-oxidizing symbionts</taxon>
    </lineage>
</organism>
<reference evidence="1 2" key="1">
    <citation type="submission" date="2020-05" db="EMBL/GenBank/DDBJ databases">
        <authorList>
            <person name="Petersen J."/>
            <person name="Sayavedra L."/>
        </authorList>
    </citation>
    <scope>NUCLEOTIDE SEQUENCE [LARGE SCALE GENOMIC DNA]</scope>
    <source>
        <strain evidence="1">B azoricus SOX ET2 1586I</strain>
    </source>
</reference>
<proteinExistence type="predicted"/>
<evidence type="ECO:0000313" key="1">
    <source>
        <dbReference type="EMBL" id="CAB5499505.1"/>
    </source>
</evidence>
<protein>
    <submittedName>
        <fullName evidence="1">Uncharacterized protein</fullName>
    </submittedName>
</protein>
<sequence>MEKWGGFGLVWLVWVFKGRLFNTTLSFEDLSNANTLIVL</sequence>
<dbReference type="EMBL" id="CAHJWF010000136">
    <property type="protein sequence ID" value="CAB5499505.1"/>
    <property type="molecule type" value="Genomic_DNA"/>
</dbReference>
<name>A0ABM8M8F4_9GAMM</name>
<gene>
    <name evidence="1" type="ORF">AZO1586I_504</name>
</gene>
<accession>A0ABM8M8F4</accession>
<comment type="caution">
    <text evidence="1">The sequence shown here is derived from an EMBL/GenBank/DDBJ whole genome shotgun (WGS) entry which is preliminary data.</text>
</comment>
<keyword evidence="2" id="KW-1185">Reference proteome</keyword>
<dbReference type="Proteomes" id="UP000626656">
    <property type="component" value="Unassembled WGS sequence"/>
</dbReference>
<evidence type="ECO:0000313" key="2">
    <source>
        <dbReference type="Proteomes" id="UP000626656"/>
    </source>
</evidence>